<keyword evidence="2" id="KW-1185">Reference proteome</keyword>
<dbReference type="EMBL" id="ON529855">
    <property type="protein sequence ID" value="USN14553.1"/>
    <property type="molecule type" value="Genomic_DNA"/>
</dbReference>
<proteinExistence type="predicted"/>
<protein>
    <submittedName>
        <fullName evidence="1">Uncharacterized protein</fullName>
    </submittedName>
</protein>
<evidence type="ECO:0000313" key="1">
    <source>
        <dbReference type="EMBL" id="USN14553.1"/>
    </source>
</evidence>
<dbReference type="Proteomes" id="UP001057221">
    <property type="component" value="Segment"/>
</dbReference>
<evidence type="ECO:0000313" key="2">
    <source>
        <dbReference type="Proteomes" id="UP001057221"/>
    </source>
</evidence>
<accession>A0A9E7MQ28</accession>
<reference evidence="1 2" key="1">
    <citation type="submission" date="2022-05" db="EMBL/GenBank/DDBJ databases">
        <authorList>
            <person name="Friedrich I."/>
            <person name="Poehlein A."/>
            <person name="Schneider D."/>
            <person name="Hertel R."/>
            <person name="Daniel R."/>
        </authorList>
    </citation>
    <scope>NUCLEOTIDE SEQUENCE [LARGE SCALE GENOMIC DNA]</scope>
</reference>
<organism evidence="1 2">
    <name type="scientific">Brevundimonas phage vB_BpoS-Domovoi</name>
    <dbReference type="NCBI Taxonomy" id="2948598"/>
    <lineage>
        <taxon>Viruses</taxon>
        <taxon>Duplodnaviria</taxon>
        <taxon>Heunggongvirae</taxon>
        <taxon>Uroviricota</taxon>
        <taxon>Caudoviricetes</taxon>
        <taxon>Jeanschmidtviridae</taxon>
        <taxon>Marchewkavirus</taxon>
        <taxon>Marchewkavirus domovoi</taxon>
    </lineage>
</organism>
<name>A0A9E7MQ28_9CAUD</name>
<gene>
    <name evidence="1" type="ORF">DOMOVOI_00780</name>
</gene>
<sequence>MILTDLAQHNQKRLKKHDVMSIARSVKKHLSRLTSMGYTAGAVSEGERGIVKVTTPQGRRFEIAVREISCDEEIMQAQAYCAALDGLDPKNLPPVSGPDPLGDIQTLAAEARGCPIKTWVSEPQPAVITGKASRVLERRSSLAGLNIDGEYVYRNYAVNYDGRTWDDLTPSERLSWDDQAALLVGRLARKKASEPVAAVKTPEPVTGRDLYMTMIDNSGVHCNRFPAWNELDEAAQADWNRKAQN</sequence>